<evidence type="ECO:0000313" key="3">
    <source>
        <dbReference type="Proteomes" id="UP000063781"/>
    </source>
</evidence>
<dbReference type="Proteomes" id="UP000063781">
    <property type="component" value="Chromosome"/>
</dbReference>
<keyword evidence="3" id="KW-1185">Reference proteome</keyword>
<dbReference type="KEGG" id="erl:AOC36_07895"/>
<sequence length="112" mass="12936">MNNKKMLYIFLGVIDGFIMLQIIDSFRGELNPWTLVFVLLVIVLMLTLVGAVVISNIDDFSLWLFEGGVRKIGPLYFKPFRINPLGIIAQRSIFEERNVFGRNINKVRDQFV</sequence>
<keyword evidence="1" id="KW-0812">Transmembrane</keyword>
<reference evidence="2 3" key="1">
    <citation type="submission" date="2015-10" db="EMBL/GenBank/DDBJ databases">
        <title>Erysipelothrix larvae sp. LV19 isolated from the larval gut of the rhinoceros beetle, Trypoxylus dichotomus.</title>
        <authorList>
            <person name="Lim S."/>
            <person name="Kim B.-C."/>
        </authorList>
    </citation>
    <scope>NUCLEOTIDE SEQUENCE [LARGE SCALE GENOMIC DNA]</scope>
    <source>
        <strain evidence="2 3">LV19</strain>
    </source>
</reference>
<dbReference type="EMBL" id="CP013213">
    <property type="protein sequence ID" value="AMC93908.1"/>
    <property type="molecule type" value="Genomic_DNA"/>
</dbReference>
<keyword evidence="1" id="KW-1133">Transmembrane helix</keyword>
<gene>
    <name evidence="2" type="ORF">AOC36_07895</name>
</gene>
<feature type="transmembrane region" description="Helical" evidence="1">
    <location>
        <begin position="7"/>
        <end position="23"/>
    </location>
</feature>
<dbReference type="RefSeq" id="WP_067633131.1">
    <property type="nucleotide sequence ID" value="NZ_CP013213.1"/>
</dbReference>
<accession>A0A0X8H0P4</accession>
<name>A0A0X8H0P4_9FIRM</name>
<organism evidence="2 3">
    <name type="scientific">Erysipelothrix larvae</name>
    <dbReference type="NCBI Taxonomy" id="1514105"/>
    <lineage>
        <taxon>Bacteria</taxon>
        <taxon>Bacillati</taxon>
        <taxon>Bacillota</taxon>
        <taxon>Erysipelotrichia</taxon>
        <taxon>Erysipelotrichales</taxon>
        <taxon>Erysipelotrichaceae</taxon>
        <taxon>Erysipelothrix</taxon>
    </lineage>
</organism>
<dbReference type="AlphaFoldDB" id="A0A0X8H0P4"/>
<protein>
    <submittedName>
        <fullName evidence="2">Uncharacterized protein</fullName>
    </submittedName>
</protein>
<keyword evidence="1" id="KW-0472">Membrane</keyword>
<feature type="transmembrane region" description="Helical" evidence="1">
    <location>
        <begin position="35"/>
        <end position="54"/>
    </location>
</feature>
<evidence type="ECO:0000256" key="1">
    <source>
        <dbReference type="SAM" id="Phobius"/>
    </source>
</evidence>
<proteinExistence type="predicted"/>
<evidence type="ECO:0000313" key="2">
    <source>
        <dbReference type="EMBL" id="AMC93908.1"/>
    </source>
</evidence>